<keyword evidence="2" id="KW-1185">Reference proteome</keyword>
<evidence type="ECO:0000313" key="1">
    <source>
        <dbReference type="EMBL" id="CAG8491984.1"/>
    </source>
</evidence>
<organism evidence="1 2">
    <name type="scientific">Dentiscutata erythropus</name>
    <dbReference type="NCBI Taxonomy" id="1348616"/>
    <lineage>
        <taxon>Eukaryota</taxon>
        <taxon>Fungi</taxon>
        <taxon>Fungi incertae sedis</taxon>
        <taxon>Mucoromycota</taxon>
        <taxon>Glomeromycotina</taxon>
        <taxon>Glomeromycetes</taxon>
        <taxon>Diversisporales</taxon>
        <taxon>Gigasporaceae</taxon>
        <taxon>Dentiscutata</taxon>
    </lineage>
</organism>
<dbReference type="OrthoDB" id="2963168at2759"/>
<dbReference type="InterPro" id="IPR043129">
    <property type="entry name" value="ATPase_NBD"/>
</dbReference>
<gene>
    <name evidence="1" type="ORF">DERYTH_LOCUS2460</name>
</gene>
<dbReference type="PANTHER" id="PTHR14187">
    <property type="entry name" value="ALPHA KINASE/ELONGATION FACTOR 2 KINASE"/>
    <property type="match status" value="1"/>
</dbReference>
<name>A0A9N8ZDA3_9GLOM</name>
<sequence length="175" mass="19681">MLKLLSVRKLRTLNKNGPQLNTNLLFSIISISAVDFGTRYSGFAYANTGNLEIITNDTWPEVAGVFKTNTVLEYDQNLKNVVAWGLPALAQKPSRRTERNSPVELFKLHLGNIPEKEKPVLPKGLNYKKVITDYLTELVSVARCWPNVNFMNQVLLIMAVPAEFSEQANATIREC</sequence>
<proteinExistence type="predicted"/>
<feature type="non-terminal residue" evidence="1">
    <location>
        <position position="175"/>
    </location>
</feature>
<dbReference type="EMBL" id="CAJVPY010000788">
    <property type="protein sequence ID" value="CAG8491984.1"/>
    <property type="molecule type" value="Genomic_DNA"/>
</dbReference>
<dbReference type="SUPFAM" id="SSF53067">
    <property type="entry name" value="Actin-like ATPase domain"/>
    <property type="match status" value="1"/>
</dbReference>
<dbReference type="Proteomes" id="UP000789405">
    <property type="component" value="Unassembled WGS sequence"/>
</dbReference>
<comment type="caution">
    <text evidence="1">The sequence shown here is derived from an EMBL/GenBank/DDBJ whole genome shotgun (WGS) entry which is preliminary data.</text>
</comment>
<protein>
    <submittedName>
        <fullName evidence="1">25675_t:CDS:1</fullName>
    </submittedName>
</protein>
<reference evidence="1" key="1">
    <citation type="submission" date="2021-06" db="EMBL/GenBank/DDBJ databases">
        <authorList>
            <person name="Kallberg Y."/>
            <person name="Tangrot J."/>
            <person name="Rosling A."/>
        </authorList>
    </citation>
    <scope>NUCLEOTIDE SEQUENCE</scope>
    <source>
        <strain evidence="1">MA453B</strain>
    </source>
</reference>
<dbReference type="PANTHER" id="PTHR14187:SF5">
    <property type="entry name" value="HEAT SHOCK 70 KDA PROTEIN 12A"/>
    <property type="match status" value="1"/>
</dbReference>
<accession>A0A9N8ZDA3</accession>
<evidence type="ECO:0000313" key="2">
    <source>
        <dbReference type="Proteomes" id="UP000789405"/>
    </source>
</evidence>
<dbReference type="AlphaFoldDB" id="A0A9N8ZDA3"/>
<dbReference type="Gene3D" id="3.30.420.40">
    <property type="match status" value="1"/>
</dbReference>